<accession>A0A0J7K5N1</accession>
<name>A0A0J7K5N1_LASNI</name>
<sequence>MAYLTTQPNWLGIGDIFRRQLQLSDDQPLVVAHKFVDLKMMPFHPQMVADFFHAAIAKRGQHRLGIGQRQRVLIFGAGHAQGRRLNIEPRCLARTAQTDRRLRLPPYNRRRPDQIALRHRLAAFDLSAPVVVSQQKFTFDLDPH</sequence>
<keyword evidence="2" id="KW-1185">Reference proteome</keyword>
<dbReference type="Proteomes" id="UP000036403">
    <property type="component" value="Unassembled WGS sequence"/>
</dbReference>
<dbReference type="EMBL" id="LBMM01013153">
    <property type="protein sequence ID" value="KMQ85788.1"/>
    <property type="molecule type" value="Genomic_DNA"/>
</dbReference>
<evidence type="ECO:0000313" key="2">
    <source>
        <dbReference type="Proteomes" id="UP000036403"/>
    </source>
</evidence>
<dbReference type="AlphaFoldDB" id="A0A0J7K5N1"/>
<evidence type="ECO:0000313" key="1">
    <source>
        <dbReference type="EMBL" id="KMQ85788.1"/>
    </source>
</evidence>
<proteinExistence type="predicted"/>
<organism evidence="1 2">
    <name type="scientific">Lasius niger</name>
    <name type="common">Black garden ant</name>
    <dbReference type="NCBI Taxonomy" id="67767"/>
    <lineage>
        <taxon>Eukaryota</taxon>
        <taxon>Metazoa</taxon>
        <taxon>Ecdysozoa</taxon>
        <taxon>Arthropoda</taxon>
        <taxon>Hexapoda</taxon>
        <taxon>Insecta</taxon>
        <taxon>Pterygota</taxon>
        <taxon>Neoptera</taxon>
        <taxon>Endopterygota</taxon>
        <taxon>Hymenoptera</taxon>
        <taxon>Apocrita</taxon>
        <taxon>Aculeata</taxon>
        <taxon>Formicoidea</taxon>
        <taxon>Formicidae</taxon>
        <taxon>Formicinae</taxon>
        <taxon>Lasius</taxon>
        <taxon>Lasius</taxon>
    </lineage>
</organism>
<reference evidence="1 2" key="1">
    <citation type="submission" date="2015-04" db="EMBL/GenBank/DDBJ databases">
        <title>Lasius niger genome sequencing.</title>
        <authorList>
            <person name="Konorov E.A."/>
            <person name="Nikitin M.A."/>
            <person name="Kirill M.V."/>
            <person name="Chang P."/>
        </authorList>
    </citation>
    <scope>NUCLEOTIDE SEQUENCE [LARGE SCALE GENOMIC DNA]</scope>
    <source>
        <tissue evidence="1">Whole</tissue>
    </source>
</reference>
<comment type="caution">
    <text evidence="1">The sequence shown here is derived from an EMBL/GenBank/DDBJ whole genome shotgun (WGS) entry which is preliminary data.</text>
</comment>
<dbReference type="PaxDb" id="67767-A0A0J7K5N1"/>
<protein>
    <submittedName>
        <fullName evidence="1">Uncharacterized protein</fullName>
    </submittedName>
</protein>
<gene>
    <name evidence="1" type="ORF">RF55_15452</name>
</gene>